<feature type="compositionally biased region" description="Basic and acidic residues" evidence="2">
    <location>
        <begin position="146"/>
        <end position="167"/>
    </location>
</feature>
<feature type="compositionally biased region" description="Low complexity" evidence="2">
    <location>
        <begin position="168"/>
        <end position="178"/>
    </location>
</feature>
<comment type="caution">
    <text evidence="3">The sequence shown here is derived from an EMBL/GenBank/DDBJ whole genome shotgun (WGS) entry which is preliminary data.</text>
</comment>
<feature type="region of interest" description="Disordered" evidence="2">
    <location>
        <begin position="117"/>
        <end position="185"/>
    </location>
</feature>
<evidence type="ECO:0000256" key="2">
    <source>
        <dbReference type="SAM" id="MobiDB-lite"/>
    </source>
</evidence>
<reference evidence="3" key="1">
    <citation type="journal article" date="2019" name="Sci. Rep.">
        <title>Draft genome of Tanacetum cinerariifolium, the natural source of mosquito coil.</title>
        <authorList>
            <person name="Yamashiro T."/>
            <person name="Shiraishi A."/>
            <person name="Satake H."/>
            <person name="Nakayama K."/>
        </authorList>
    </citation>
    <scope>NUCLEOTIDE SEQUENCE</scope>
</reference>
<evidence type="ECO:0000256" key="1">
    <source>
        <dbReference type="SAM" id="Coils"/>
    </source>
</evidence>
<proteinExistence type="predicted"/>
<feature type="region of interest" description="Disordered" evidence="2">
    <location>
        <begin position="59"/>
        <end position="87"/>
    </location>
</feature>
<feature type="compositionally biased region" description="Basic and acidic residues" evidence="2">
    <location>
        <begin position="125"/>
        <end position="137"/>
    </location>
</feature>
<accession>A0A699JDF8</accession>
<organism evidence="3">
    <name type="scientific">Tanacetum cinerariifolium</name>
    <name type="common">Dalmatian daisy</name>
    <name type="synonym">Chrysanthemum cinerariifolium</name>
    <dbReference type="NCBI Taxonomy" id="118510"/>
    <lineage>
        <taxon>Eukaryota</taxon>
        <taxon>Viridiplantae</taxon>
        <taxon>Streptophyta</taxon>
        <taxon>Embryophyta</taxon>
        <taxon>Tracheophyta</taxon>
        <taxon>Spermatophyta</taxon>
        <taxon>Magnoliopsida</taxon>
        <taxon>eudicotyledons</taxon>
        <taxon>Gunneridae</taxon>
        <taxon>Pentapetalae</taxon>
        <taxon>asterids</taxon>
        <taxon>campanulids</taxon>
        <taxon>Asterales</taxon>
        <taxon>Asteraceae</taxon>
        <taxon>Asteroideae</taxon>
        <taxon>Anthemideae</taxon>
        <taxon>Anthemidinae</taxon>
        <taxon>Tanacetum</taxon>
    </lineage>
</organism>
<name>A0A699JDF8_TANCI</name>
<keyword evidence="1" id="KW-0175">Coiled coil</keyword>
<protein>
    <submittedName>
        <fullName evidence="3">Zinc finger, CCHC-type, retrotransposon Gag domain protein</fullName>
    </submittedName>
</protein>
<evidence type="ECO:0000313" key="3">
    <source>
        <dbReference type="EMBL" id="GFA29352.1"/>
    </source>
</evidence>
<gene>
    <name evidence="3" type="ORF">Tci_601324</name>
</gene>
<sequence>MQRFLRLAGFLGAAAGTEEEQAKNFQWGLRRSTLNHLMCMSYMDVAYIANAARNYEILHERDDDDTERPYKRQRSGDRHQPTFQQSSQGATVIITTVMDLTSVVVANAARNYEILHEMDDDDVEQPDKRQKSGDRHQPTTQQSSHRNHDYNNDRHGSDRRGGGDNHRSNNNYSGNNNSPRVTLRATPTRSALRVDADTQENVIELLANLYHDFEIENPHTHTNNFKRITLTLKFRDMLNDVIKLMMFPYSLEGNARVWYDKEPPNSILTWSDLVTKFVNQLFPPSITTHLKNESLVSRKDSRRHLERHENDLRKCLERKDYAENAKNQSKTRQYQHKIESQQQKLDQQAIFSNNQAMKLQKTKIQSPGTFLAN</sequence>
<feature type="compositionally biased region" description="Basic and acidic residues" evidence="2">
    <location>
        <begin position="59"/>
        <end position="80"/>
    </location>
</feature>
<dbReference type="AlphaFoldDB" id="A0A699JDF8"/>
<dbReference type="EMBL" id="BKCJ010399604">
    <property type="protein sequence ID" value="GFA29352.1"/>
    <property type="molecule type" value="Genomic_DNA"/>
</dbReference>
<feature type="coiled-coil region" evidence="1">
    <location>
        <begin position="298"/>
        <end position="325"/>
    </location>
</feature>